<accession>B2HEZ6</accession>
<gene>
    <name evidence="1" type="ordered locus">MMAR_2976</name>
</gene>
<reference evidence="1 2" key="1">
    <citation type="journal article" date="2008" name="Genome Res.">
        <title>Insights from the complete genome sequence of Mycobacterium marinum on the evolution of Mycobacterium tuberculosis.</title>
        <authorList>
            <person name="Stinear T.P."/>
            <person name="Seemann T."/>
            <person name="Harrison P.F."/>
            <person name="Jenkin G.A."/>
            <person name="Davies J.K."/>
            <person name="Johnson P.D."/>
            <person name="Abdellah Z."/>
            <person name="Arrowsmith C."/>
            <person name="Chillingworth T."/>
            <person name="Churcher C."/>
            <person name="Clarke K."/>
            <person name="Cronin A."/>
            <person name="Davis P."/>
            <person name="Goodhead I."/>
            <person name="Holroyd N."/>
            <person name="Jagels K."/>
            <person name="Lord A."/>
            <person name="Moule S."/>
            <person name="Mungall K."/>
            <person name="Norbertczak H."/>
            <person name="Quail M.A."/>
            <person name="Rabbinowitsch E."/>
            <person name="Walker D."/>
            <person name="White B."/>
            <person name="Whitehead S."/>
            <person name="Small P.L."/>
            <person name="Brosch R."/>
            <person name="Ramakrishnan L."/>
            <person name="Fischbach M.A."/>
            <person name="Parkhill J."/>
            <person name="Cole S.T."/>
        </authorList>
    </citation>
    <scope>NUCLEOTIDE SEQUENCE [LARGE SCALE GENOMIC DNA]</scope>
    <source>
        <strain evidence="2">ATCC BAA-535 / M</strain>
    </source>
</reference>
<dbReference type="eggNOG" id="COG0121">
    <property type="taxonomic scope" value="Bacteria"/>
</dbReference>
<dbReference type="SUPFAM" id="SSF51905">
    <property type="entry name" value="FAD/NAD(P)-binding domain"/>
    <property type="match status" value="1"/>
</dbReference>
<protein>
    <recommendedName>
        <fullName evidence="3">NAD(P)/FAD-dependent oxidoreductase</fullName>
    </recommendedName>
</protein>
<dbReference type="KEGG" id="mmi:MMAR_2976"/>
<dbReference type="HOGENOM" id="CLU_030357_0_0_11"/>
<dbReference type="eggNOG" id="COG2072">
    <property type="taxonomic scope" value="Bacteria"/>
</dbReference>
<proteinExistence type="predicted"/>
<dbReference type="InterPro" id="IPR036188">
    <property type="entry name" value="FAD/NAD-bd_sf"/>
</dbReference>
<dbReference type="RefSeq" id="WP_012394670.1">
    <property type="nucleotide sequence ID" value="NC_010612.1"/>
</dbReference>
<evidence type="ECO:0008006" key="3">
    <source>
        <dbReference type="Google" id="ProtNLM"/>
    </source>
</evidence>
<dbReference type="AlphaFoldDB" id="B2HEZ6"/>
<dbReference type="Proteomes" id="UP000001190">
    <property type="component" value="Chromosome"/>
</dbReference>
<evidence type="ECO:0000313" key="2">
    <source>
        <dbReference type="Proteomes" id="UP000001190"/>
    </source>
</evidence>
<dbReference type="EMBL" id="CP000854">
    <property type="protein sequence ID" value="ACC41414.1"/>
    <property type="molecule type" value="Genomic_DNA"/>
</dbReference>
<evidence type="ECO:0000313" key="1">
    <source>
        <dbReference type="EMBL" id="ACC41414.1"/>
    </source>
</evidence>
<dbReference type="STRING" id="216594.MMAR_2976"/>
<sequence>MREGEHVQAPAKAIEADYLVVGAGAMGMAFTDTLITESDARVVIVDRAHAPGGHWTTAYPFVRLHQPSAYYGVNSRPLGNNTIDAVGWNQGLNELAPVGEICAYFDAVMQQQFLPTGRVEYFPMSEYLGDGRFRTLGGAEHQVTVSRRIVDATYLRAVVPSMRPTPYPVAPGIDCIAPNDLPKFTGKDRYVIVGAGKTAMDVCLWLLRNSVDPGQLSWIKPRDAWLIDRATLQPGPTFIKQFRDSYGITLEAIGRATSIRDLFDRLEKAGTLLRLDPAVRPTMYRCATVSQPEFDQLRRIEDVVRMGHVQRIDSTEIVLDGGSVPCSASALYVDCTADGAPQRPAKPVFDGDHLTLQAVRGCQQVFSAAFTAHVELAYDGDEVKNELCTPIPHPDSDLDWMRLTHSDLRNFQRWLDDVELTDWLSSARLNLLADLLPPLSHKPRVRDRVVSMFRSKLNIASEQLEKLLSDHGHDGASQQQ</sequence>
<name>B2HEZ6_MYCMM</name>
<dbReference type="Gene3D" id="3.50.50.60">
    <property type="entry name" value="FAD/NAD(P)-binding domain"/>
    <property type="match status" value="1"/>
</dbReference>
<keyword evidence="2" id="KW-1185">Reference proteome</keyword>
<dbReference type="Pfam" id="PF13450">
    <property type="entry name" value="NAD_binding_8"/>
    <property type="match status" value="1"/>
</dbReference>
<organism evidence="1 2">
    <name type="scientific">Mycobacterium marinum (strain ATCC BAA-535 / M)</name>
    <dbReference type="NCBI Taxonomy" id="216594"/>
    <lineage>
        <taxon>Bacteria</taxon>
        <taxon>Bacillati</taxon>
        <taxon>Actinomycetota</taxon>
        <taxon>Actinomycetes</taxon>
        <taxon>Mycobacteriales</taxon>
        <taxon>Mycobacteriaceae</taxon>
        <taxon>Mycobacterium</taxon>
        <taxon>Mycobacterium ulcerans group</taxon>
    </lineage>
</organism>